<dbReference type="OrthoDB" id="3041043at2759"/>
<dbReference type="InterPro" id="IPR001810">
    <property type="entry name" value="F-box_dom"/>
</dbReference>
<protein>
    <recommendedName>
        <fullName evidence="2">F-box domain-containing protein</fullName>
    </recommendedName>
</protein>
<dbReference type="OMA" id="PFRYGRE"/>
<reference evidence="4" key="1">
    <citation type="submission" date="2014-04" db="EMBL/GenBank/DDBJ databases">
        <title>Evolutionary Origins and Diversification of the Mycorrhizal Mutualists.</title>
        <authorList>
            <consortium name="DOE Joint Genome Institute"/>
            <consortium name="Mycorrhizal Genomics Consortium"/>
            <person name="Kohler A."/>
            <person name="Kuo A."/>
            <person name="Nagy L.G."/>
            <person name="Floudas D."/>
            <person name="Copeland A."/>
            <person name="Barry K.W."/>
            <person name="Cichocki N."/>
            <person name="Veneault-Fourrey C."/>
            <person name="LaButti K."/>
            <person name="Lindquist E.A."/>
            <person name="Lipzen A."/>
            <person name="Lundell T."/>
            <person name="Morin E."/>
            <person name="Murat C."/>
            <person name="Riley R."/>
            <person name="Ohm R."/>
            <person name="Sun H."/>
            <person name="Tunlid A."/>
            <person name="Henrissat B."/>
            <person name="Grigoriev I.V."/>
            <person name="Hibbett D.S."/>
            <person name="Martin F."/>
        </authorList>
    </citation>
    <scope>NUCLEOTIDE SEQUENCE [LARGE SCALE GENOMIC DNA]</scope>
    <source>
        <strain evidence="4">FD-334 SS-4</strain>
    </source>
</reference>
<evidence type="ECO:0000313" key="4">
    <source>
        <dbReference type="Proteomes" id="UP000054270"/>
    </source>
</evidence>
<gene>
    <name evidence="3" type="ORF">HYPSUDRAFT_220598</name>
</gene>
<feature type="domain" description="F-box" evidence="2">
    <location>
        <begin position="1"/>
        <end position="54"/>
    </location>
</feature>
<name>A0A0D2N4Y7_HYPSF</name>
<keyword evidence="4" id="KW-1185">Reference proteome</keyword>
<organism evidence="3 4">
    <name type="scientific">Hypholoma sublateritium (strain FD-334 SS-4)</name>
    <dbReference type="NCBI Taxonomy" id="945553"/>
    <lineage>
        <taxon>Eukaryota</taxon>
        <taxon>Fungi</taxon>
        <taxon>Dikarya</taxon>
        <taxon>Basidiomycota</taxon>
        <taxon>Agaricomycotina</taxon>
        <taxon>Agaricomycetes</taxon>
        <taxon>Agaricomycetidae</taxon>
        <taxon>Agaricales</taxon>
        <taxon>Agaricineae</taxon>
        <taxon>Strophariaceae</taxon>
        <taxon>Hypholoma</taxon>
    </lineage>
</organism>
<feature type="compositionally biased region" description="Acidic residues" evidence="1">
    <location>
        <begin position="380"/>
        <end position="394"/>
    </location>
</feature>
<feature type="region of interest" description="Disordered" evidence="1">
    <location>
        <begin position="372"/>
        <end position="402"/>
    </location>
</feature>
<accession>A0A0D2N4Y7</accession>
<evidence type="ECO:0000259" key="2">
    <source>
        <dbReference type="PROSITE" id="PS50181"/>
    </source>
</evidence>
<dbReference type="AlphaFoldDB" id="A0A0D2N4Y7"/>
<dbReference type="PROSITE" id="PS50181">
    <property type="entry name" value="FBOX"/>
    <property type="match status" value="1"/>
</dbReference>
<evidence type="ECO:0000256" key="1">
    <source>
        <dbReference type="SAM" id="MobiDB-lite"/>
    </source>
</evidence>
<dbReference type="Proteomes" id="UP000054270">
    <property type="component" value="Unassembled WGS sequence"/>
</dbReference>
<sequence length="402" mass="46537">MSILDLPATTDDILLDYLHPSEFLKYSRVCKHTHAVVKSYMKRAFDIDKLLARFFSPAEILRFRELQCSTGMIISGSIALQFFERVVYPDSDLNLYIEYRFSRQVADWLVKSGYNYAPRPEPDTPQSLEDAFLCNPHSREDFPERTSFLKNSFSRTEDYVLPLTIFNFEKRHPHRKIQLVTSLMSPLQRVLGFHSTCVMNIITHDKAYSFYPLATFGARCSLLCREGVKYATSSKYEERGWPMYTPYDICATTARLYSLFSLGRRYVGDSCCWTIPIASAPDLTPGYIESNSWVIRLKSFHWSNAKITAQYNLLATKRLKFSYTVGFGDWHMEAAVEKCIGQNLEPAENSQESREYLDEEVLRYVEKLREESEYDRLDTDSEPEPDNSDSDFLDSEPGSLID</sequence>
<evidence type="ECO:0000313" key="3">
    <source>
        <dbReference type="EMBL" id="KJA14209.1"/>
    </source>
</evidence>
<dbReference type="EMBL" id="KN817690">
    <property type="protein sequence ID" value="KJA14209.1"/>
    <property type="molecule type" value="Genomic_DNA"/>
</dbReference>
<proteinExistence type="predicted"/>